<dbReference type="Pfam" id="PF22936">
    <property type="entry name" value="Pol_BBD"/>
    <property type="match status" value="1"/>
</dbReference>
<evidence type="ECO:0000313" key="3">
    <source>
        <dbReference type="Proteomes" id="UP000046395"/>
    </source>
</evidence>
<feature type="domain" description="Retrovirus-related Pol polyprotein from transposon TNT 1-94-like beta-barrel" evidence="2">
    <location>
        <begin position="157"/>
        <end position="210"/>
    </location>
</feature>
<proteinExistence type="predicted"/>
<dbReference type="InterPro" id="IPR054722">
    <property type="entry name" value="PolX-like_BBD"/>
</dbReference>
<dbReference type="Proteomes" id="UP000046395">
    <property type="component" value="Unassembled WGS sequence"/>
</dbReference>
<sequence length="217" mass="24565">MHQPKPNSQSQLRWMEQFVDQFRCIRSHDICSKGIIGGCHLRVHINSMLEVVCLRRTARVVIDQTETVTALLASLPDSYGTLVTTFEGRDENLLTVDYVIGKMLDKYQRRPERNARSNDASVKAASISRKSRSNGPQKFTAFTTYERARIVKATGEWIIDSGCTKHMTCDRYFFTELRKIDGNVLLATKELTHADGIGSGRVRCRIPDGNVEDITLL</sequence>
<reference evidence="4" key="1">
    <citation type="submission" date="2019-12" db="UniProtKB">
        <authorList>
            <consortium name="WormBaseParasite"/>
        </authorList>
    </citation>
    <scope>IDENTIFICATION</scope>
</reference>
<keyword evidence="3" id="KW-1185">Reference proteome</keyword>
<dbReference type="WBParaSite" id="TMUE_3000012230.1">
    <property type="protein sequence ID" value="TMUE_3000012230.1"/>
    <property type="gene ID" value="WBGene00301508"/>
</dbReference>
<evidence type="ECO:0000313" key="4">
    <source>
        <dbReference type="WBParaSite" id="TMUE_3000012230.1"/>
    </source>
</evidence>
<name>A0A5S6QY95_TRIMR</name>
<protein>
    <recommendedName>
        <fullName evidence="2">Retrovirus-related Pol polyprotein from transposon TNT 1-94-like beta-barrel domain-containing protein</fullName>
    </recommendedName>
</protein>
<organism evidence="3 4">
    <name type="scientific">Trichuris muris</name>
    <name type="common">Mouse whipworm</name>
    <dbReference type="NCBI Taxonomy" id="70415"/>
    <lineage>
        <taxon>Eukaryota</taxon>
        <taxon>Metazoa</taxon>
        <taxon>Ecdysozoa</taxon>
        <taxon>Nematoda</taxon>
        <taxon>Enoplea</taxon>
        <taxon>Dorylaimia</taxon>
        <taxon>Trichinellida</taxon>
        <taxon>Trichuridae</taxon>
        <taxon>Trichuris</taxon>
    </lineage>
</organism>
<feature type="region of interest" description="Disordered" evidence="1">
    <location>
        <begin position="110"/>
        <end position="135"/>
    </location>
</feature>
<evidence type="ECO:0000259" key="2">
    <source>
        <dbReference type="Pfam" id="PF22936"/>
    </source>
</evidence>
<accession>A0A5S6QY95</accession>
<dbReference type="AlphaFoldDB" id="A0A5S6QY95"/>
<evidence type="ECO:0000256" key="1">
    <source>
        <dbReference type="SAM" id="MobiDB-lite"/>
    </source>
</evidence>
<dbReference type="Pfam" id="PF14223">
    <property type="entry name" value="Retrotran_gag_2"/>
    <property type="match status" value="1"/>
</dbReference>